<reference evidence="9" key="1">
    <citation type="journal article" date="2016" name="Nat. Genet.">
        <title>A high-quality carrot genome assembly provides new insights into carotenoid accumulation and asterid genome evolution.</title>
        <authorList>
            <person name="Iorizzo M."/>
            <person name="Ellison S."/>
            <person name="Senalik D."/>
            <person name="Zeng P."/>
            <person name="Satapoomin P."/>
            <person name="Huang J."/>
            <person name="Bowman M."/>
            <person name="Iovene M."/>
            <person name="Sanseverino W."/>
            <person name="Cavagnaro P."/>
            <person name="Yildiz M."/>
            <person name="Macko-Podgorni A."/>
            <person name="Moranska E."/>
            <person name="Grzebelus E."/>
            <person name="Grzebelus D."/>
            <person name="Ashrafi H."/>
            <person name="Zheng Z."/>
            <person name="Cheng S."/>
            <person name="Spooner D."/>
            <person name="Van Deynze A."/>
            <person name="Simon P."/>
        </authorList>
    </citation>
    <scope>NUCLEOTIDE SEQUENCE</scope>
    <source>
        <tissue evidence="9">Leaf</tissue>
    </source>
</reference>
<feature type="domain" description="Terpene synthase N-terminal" evidence="7">
    <location>
        <begin position="23"/>
        <end position="198"/>
    </location>
</feature>
<keyword evidence="4" id="KW-0460">Magnesium</keyword>
<dbReference type="InterPro" id="IPR001906">
    <property type="entry name" value="Terpene_synth_N"/>
</dbReference>
<dbReference type="SFLD" id="SFLDS00005">
    <property type="entry name" value="Isoprenoid_Synthase_Type_I"/>
    <property type="match status" value="1"/>
</dbReference>
<dbReference type="EMBL" id="CP093345">
    <property type="protein sequence ID" value="WOG94621.1"/>
    <property type="molecule type" value="Genomic_DNA"/>
</dbReference>
<dbReference type="InterPro" id="IPR005630">
    <property type="entry name" value="Terpene_synthase_metal-bd"/>
</dbReference>
<dbReference type="InterPro" id="IPR008949">
    <property type="entry name" value="Isoprenoid_synthase_dom_sf"/>
</dbReference>
<dbReference type="PANTHER" id="PTHR31225">
    <property type="entry name" value="OS04G0344100 PROTEIN-RELATED"/>
    <property type="match status" value="1"/>
</dbReference>
<dbReference type="GO" id="GO:0016102">
    <property type="term" value="P:diterpenoid biosynthetic process"/>
    <property type="evidence" value="ECO:0007669"/>
    <property type="project" value="InterPro"/>
</dbReference>
<name>A0AAF1AW52_DAUCS</name>
<dbReference type="SUPFAM" id="SSF48576">
    <property type="entry name" value="Terpenoid synthases"/>
    <property type="match status" value="1"/>
</dbReference>
<dbReference type="Gene3D" id="1.50.10.130">
    <property type="entry name" value="Terpene synthase, N-terminal domain"/>
    <property type="match status" value="1"/>
</dbReference>
<dbReference type="Proteomes" id="UP000077755">
    <property type="component" value="Chromosome 3"/>
</dbReference>
<sequence>MSTLIAKHQLPVIRRSANYQPCIWTNDFVQSLTTDYTGERFNGRVNELKENVIEMLNDVAKPNLDQLELIDNLQRLGLGYHFEHEIKSILMKIYEDDQSSETLERNDLHAAALKFRLLRQHGYDISQDVFKYFMENGSFKGCLCNCFKGVLSLYEAYYFSSEGESIMEDAWSFTSKILKENLDDIIDPNLGINVRHALELPLNWRMPRLEARWYIDFYGRINNMNPALLELAKLDYNTVQGLYQEELKIASRWWKELRLSTKVSFARDKLVESFIWMVGIIPEPQFAYCRIEVAKAIQMTSVIDDIYDIYGTLHELELFTDAIERWDIHSIQLLPDYMRIFFLALYNFVNGIVYHIFREQNIDVLPHLKKVYTDLVKCYLVEARWYHSGYTPTLEEYLDNGKLSIAQPSVVIQSYICSANPIEKEKLECLLAMPYILQLTGTLCRIVDDYGTSSDEIARGDVPKSIQCHMFHNGTSEEAARAEMRDLMRKKWREINACRARDMPVSRSSVEIMLNASRSAHYIYYDSDGYAGKDGKGIDMILSLIVQPVPL</sequence>
<keyword evidence="6" id="KW-0456">Lyase</keyword>
<dbReference type="PANTHER" id="PTHR31225:SF245">
    <property type="entry name" value="(-)-ALPHA-TERPINEOL SYNTHASE-LIKE"/>
    <property type="match status" value="1"/>
</dbReference>
<feature type="domain" description="Terpene synthase metal-binding" evidence="8">
    <location>
        <begin position="255"/>
        <end position="494"/>
    </location>
</feature>
<keyword evidence="3" id="KW-0479">Metal-binding</keyword>
<dbReference type="InterPro" id="IPR050148">
    <property type="entry name" value="Terpene_synthase-like"/>
</dbReference>
<gene>
    <name evidence="9" type="ORF">DCAR_0313917</name>
</gene>
<dbReference type="Pfam" id="PF03936">
    <property type="entry name" value="Terpene_synth_C"/>
    <property type="match status" value="1"/>
</dbReference>
<evidence type="ECO:0000313" key="9">
    <source>
        <dbReference type="EMBL" id="WOG94621.1"/>
    </source>
</evidence>
<dbReference type="InterPro" id="IPR036965">
    <property type="entry name" value="Terpene_synth_N_sf"/>
</dbReference>
<protein>
    <submittedName>
        <fullName evidence="9">Uncharacterized protein</fullName>
    </submittedName>
</protein>
<dbReference type="GO" id="GO:0000287">
    <property type="term" value="F:magnesium ion binding"/>
    <property type="evidence" value="ECO:0007669"/>
    <property type="project" value="InterPro"/>
</dbReference>
<dbReference type="InterPro" id="IPR034741">
    <property type="entry name" value="Terpene_cyclase-like_1_C"/>
</dbReference>
<evidence type="ECO:0000256" key="4">
    <source>
        <dbReference type="ARBA" id="ARBA00022842"/>
    </source>
</evidence>
<comment type="cofactor">
    <cofactor evidence="2">
        <name>Mg(2+)</name>
        <dbReference type="ChEBI" id="CHEBI:18420"/>
    </cofactor>
</comment>
<dbReference type="InterPro" id="IPR044814">
    <property type="entry name" value="Terpene_cyclase_plant_C1"/>
</dbReference>
<dbReference type="InterPro" id="IPR008930">
    <property type="entry name" value="Terpenoid_cyclase/PrenylTrfase"/>
</dbReference>
<dbReference type="Pfam" id="PF01397">
    <property type="entry name" value="Terpene_synth"/>
    <property type="match status" value="1"/>
</dbReference>
<dbReference type="CDD" id="cd00684">
    <property type="entry name" value="Terpene_cyclase_plant_C1"/>
    <property type="match status" value="1"/>
</dbReference>
<dbReference type="AlphaFoldDB" id="A0AAF1AW52"/>
<evidence type="ECO:0000259" key="7">
    <source>
        <dbReference type="Pfam" id="PF01397"/>
    </source>
</evidence>
<dbReference type="FunFam" id="1.50.10.130:FF:000001">
    <property type="entry name" value="Isoprene synthase, chloroplastic"/>
    <property type="match status" value="1"/>
</dbReference>
<proteinExistence type="predicted"/>
<evidence type="ECO:0000259" key="8">
    <source>
        <dbReference type="Pfam" id="PF03936"/>
    </source>
</evidence>
<reference evidence="9" key="2">
    <citation type="submission" date="2022-03" db="EMBL/GenBank/DDBJ databases">
        <title>Draft title - Genomic analysis of global carrot germplasm unveils the trajectory of domestication and the origin of high carotenoid orange carrot.</title>
        <authorList>
            <person name="Iorizzo M."/>
            <person name="Ellison S."/>
            <person name="Senalik D."/>
            <person name="Macko-Podgorni A."/>
            <person name="Grzebelus D."/>
            <person name="Bostan H."/>
            <person name="Rolling W."/>
            <person name="Curaba J."/>
            <person name="Simon P."/>
        </authorList>
    </citation>
    <scope>NUCLEOTIDE SEQUENCE</scope>
    <source>
        <tissue evidence="9">Leaf</tissue>
    </source>
</reference>
<evidence type="ECO:0000256" key="3">
    <source>
        <dbReference type="ARBA" id="ARBA00022723"/>
    </source>
</evidence>
<dbReference type="Gene3D" id="1.10.600.10">
    <property type="entry name" value="Farnesyl Diphosphate Synthase"/>
    <property type="match status" value="1"/>
</dbReference>
<dbReference type="GO" id="GO:0010333">
    <property type="term" value="F:terpene synthase activity"/>
    <property type="evidence" value="ECO:0007669"/>
    <property type="project" value="InterPro"/>
</dbReference>
<comment type="cofactor">
    <cofactor evidence="1">
        <name>Mn(2+)</name>
        <dbReference type="ChEBI" id="CHEBI:29035"/>
    </cofactor>
</comment>
<accession>A0AAF1AW52</accession>
<dbReference type="KEGG" id="dcr:108213325"/>
<evidence type="ECO:0000313" key="10">
    <source>
        <dbReference type="Proteomes" id="UP000077755"/>
    </source>
</evidence>
<evidence type="ECO:0000256" key="6">
    <source>
        <dbReference type="ARBA" id="ARBA00023239"/>
    </source>
</evidence>
<organism evidence="9 10">
    <name type="scientific">Daucus carota subsp. sativus</name>
    <name type="common">Carrot</name>
    <dbReference type="NCBI Taxonomy" id="79200"/>
    <lineage>
        <taxon>Eukaryota</taxon>
        <taxon>Viridiplantae</taxon>
        <taxon>Streptophyta</taxon>
        <taxon>Embryophyta</taxon>
        <taxon>Tracheophyta</taxon>
        <taxon>Spermatophyta</taxon>
        <taxon>Magnoliopsida</taxon>
        <taxon>eudicotyledons</taxon>
        <taxon>Gunneridae</taxon>
        <taxon>Pentapetalae</taxon>
        <taxon>asterids</taxon>
        <taxon>campanulids</taxon>
        <taxon>Apiales</taxon>
        <taxon>Apiaceae</taxon>
        <taxon>Apioideae</taxon>
        <taxon>Scandiceae</taxon>
        <taxon>Daucinae</taxon>
        <taxon>Daucus</taxon>
        <taxon>Daucus sect. Daucus</taxon>
    </lineage>
</organism>
<dbReference type="SUPFAM" id="SSF48239">
    <property type="entry name" value="Terpenoid cyclases/Protein prenyltransferases"/>
    <property type="match status" value="1"/>
</dbReference>
<keyword evidence="5" id="KW-0464">Manganese</keyword>
<evidence type="ECO:0000256" key="2">
    <source>
        <dbReference type="ARBA" id="ARBA00001946"/>
    </source>
</evidence>
<evidence type="ECO:0000256" key="5">
    <source>
        <dbReference type="ARBA" id="ARBA00023211"/>
    </source>
</evidence>
<keyword evidence="10" id="KW-1185">Reference proteome</keyword>
<dbReference type="FunFam" id="1.10.600.10:FF:000007">
    <property type="entry name" value="Isoprene synthase, chloroplastic"/>
    <property type="match status" value="1"/>
</dbReference>
<evidence type="ECO:0000256" key="1">
    <source>
        <dbReference type="ARBA" id="ARBA00001936"/>
    </source>
</evidence>
<dbReference type="SFLD" id="SFLDG01019">
    <property type="entry name" value="Terpene_Cyclase_Like_1_C_Termi"/>
    <property type="match status" value="1"/>
</dbReference>